<dbReference type="InterPro" id="IPR050736">
    <property type="entry name" value="Sensor_HK_Regulatory"/>
</dbReference>
<dbReference type="PROSITE" id="PS50109">
    <property type="entry name" value="HIS_KIN"/>
    <property type="match status" value="1"/>
</dbReference>
<comment type="caution">
    <text evidence="8">The sequence shown here is derived from an EMBL/GenBank/DDBJ whole genome shotgun (WGS) entry which is preliminary data.</text>
</comment>
<feature type="domain" description="Histidine kinase" evidence="6">
    <location>
        <begin position="142"/>
        <end position="360"/>
    </location>
</feature>
<evidence type="ECO:0000259" key="6">
    <source>
        <dbReference type="PROSITE" id="PS50109"/>
    </source>
</evidence>
<keyword evidence="5" id="KW-0902">Two-component regulatory system</keyword>
<dbReference type="PANTHER" id="PTHR43711:SF1">
    <property type="entry name" value="HISTIDINE KINASE 1"/>
    <property type="match status" value="1"/>
</dbReference>
<protein>
    <recommendedName>
        <fullName evidence="2">histidine kinase</fullName>
        <ecNumber evidence="2">2.7.13.3</ecNumber>
    </recommendedName>
</protein>
<dbReference type="Gene3D" id="3.30.565.10">
    <property type="entry name" value="Histidine kinase-like ATPase, C-terminal domain"/>
    <property type="match status" value="1"/>
</dbReference>
<dbReference type="PANTHER" id="PTHR43711">
    <property type="entry name" value="TWO-COMPONENT HISTIDINE KINASE"/>
    <property type="match status" value="1"/>
</dbReference>
<dbReference type="SUPFAM" id="SSF55785">
    <property type="entry name" value="PYP-like sensor domain (PAS domain)"/>
    <property type="match status" value="1"/>
</dbReference>
<dbReference type="PRINTS" id="PR00344">
    <property type="entry name" value="BCTRLSENSOR"/>
</dbReference>
<evidence type="ECO:0000313" key="9">
    <source>
        <dbReference type="Proteomes" id="UP001597094"/>
    </source>
</evidence>
<dbReference type="Gene3D" id="3.30.450.20">
    <property type="entry name" value="PAS domain"/>
    <property type="match status" value="1"/>
</dbReference>
<organism evidence="8 9">
    <name type="scientific">Pontibacter rugosus</name>
    <dbReference type="NCBI Taxonomy" id="1745966"/>
    <lineage>
        <taxon>Bacteria</taxon>
        <taxon>Pseudomonadati</taxon>
        <taxon>Bacteroidota</taxon>
        <taxon>Cytophagia</taxon>
        <taxon>Cytophagales</taxon>
        <taxon>Hymenobacteraceae</taxon>
        <taxon>Pontibacter</taxon>
    </lineage>
</organism>
<keyword evidence="4" id="KW-0418">Kinase</keyword>
<dbReference type="CDD" id="cd00130">
    <property type="entry name" value="PAS"/>
    <property type="match status" value="1"/>
</dbReference>
<evidence type="ECO:0000256" key="1">
    <source>
        <dbReference type="ARBA" id="ARBA00000085"/>
    </source>
</evidence>
<evidence type="ECO:0000313" key="8">
    <source>
        <dbReference type="EMBL" id="MFD1185859.1"/>
    </source>
</evidence>
<dbReference type="SUPFAM" id="SSF47384">
    <property type="entry name" value="Homodimeric domain of signal transducing histidine kinase"/>
    <property type="match status" value="1"/>
</dbReference>
<keyword evidence="9" id="KW-1185">Reference proteome</keyword>
<evidence type="ECO:0000256" key="3">
    <source>
        <dbReference type="ARBA" id="ARBA00022679"/>
    </source>
</evidence>
<comment type="catalytic activity">
    <reaction evidence="1">
        <text>ATP + protein L-histidine = ADP + protein N-phospho-L-histidine.</text>
        <dbReference type="EC" id="2.7.13.3"/>
    </reaction>
</comment>
<accession>A0ABW3SLZ0</accession>
<dbReference type="SUPFAM" id="SSF55874">
    <property type="entry name" value="ATPase domain of HSP90 chaperone/DNA topoisomerase II/histidine kinase"/>
    <property type="match status" value="1"/>
</dbReference>
<keyword evidence="3" id="KW-0808">Transferase</keyword>
<dbReference type="Pfam" id="PF08447">
    <property type="entry name" value="PAS_3"/>
    <property type="match status" value="1"/>
</dbReference>
<dbReference type="GO" id="GO:0005524">
    <property type="term" value="F:ATP binding"/>
    <property type="evidence" value="ECO:0007669"/>
    <property type="project" value="UniProtKB-KW"/>
</dbReference>
<evidence type="ECO:0000256" key="5">
    <source>
        <dbReference type="ARBA" id="ARBA00023012"/>
    </source>
</evidence>
<evidence type="ECO:0000256" key="4">
    <source>
        <dbReference type="ARBA" id="ARBA00022777"/>
    </source>
</evidence>
<evidence type="ECO:0000259" key="7">
    <source>
        <dbReference type="PROSITE" id="PS50112"/>
    </source>
</evidence>
<dbReference type="SMART" id="SM00387">
    <property type="entry name" value="HATPase_c"/>
    <property type="match status" value="1"/>
</dbReference>
<dbReference type="InterPro" id="IPR004358">
    <property type="entry name" value="Sig_transdc_His_kin-like_C"/>
</dbReference>
<dbReference type="EMBL" id="JBHTLD010000040">
    <property type="protein sequence ID" value="MFD1185859.1"/>
    <property type="molecule type" value="Genomic_DNA"/>
</dbReference>
<sequence>MPQTTPITSDFLANNVKLAIFVLDLESKQLVFTNATFGKLFNLRTGSKIEADALVELVHVEDRQHVVDTYHKLLAEKKGRDVEFRMQVPGQEVRWLCLFASIAADSSGKNLLVCSLDDVSANRQYNDYLNKYAAKKNSVLHVLAHDLAGPLGMINSLAELLAEETESLANQEIDNLIKLITKTSVNSVNLIRNLINHEFLETTGVDLIKRRVNMVEKFKEVMSQYQDTEKELQLTFQLVTSSTRIFADLDDVKFMQAINNLISNALKFTPKGGTVTVSIDEKEDSIRMKVEDNGIGIPAKYHHTLFDKFTDARRPGLNGEPTTGLGMSIIKTIVEWHQGEIWFESEVGRGTTFFIEIPKY</sequence>
<reference evidence="9" key="1">
    <citation type="journal article" date="2019" name="Int. J. Syst. Evol. Microbiol.">
        <title>The Global Catalogue of Microorganisms (GCM) 10K type strain sequencing project: providing services to taxonomists for standard genome sequencing and annotation.</title>
        <authorList>
            <consortium name="The Broad Institute Genomics Platform"/>
            <consortium name="The Broad Institute Genome Sequencing Center for Infectious Disease"/>
            <person name="Wu L."/>
            <person name="Ma J."/>
        </authorList>
    </citation>
    <scope>NUCLEOTIDE SEQUENCE [LARGE SCALE GENOMIC DNA]</scope>
    <source>
        <strain evidence="9">JCM 31319</strain>
    </source>
</reference>
<dbReference type="Pfam" id="PF02518">
    <property type="entry name" value="HATPase_c"/>
    <property type="match status" value="1"/>
</dbReference>
<dbReference type="Gene3D" id="1.10.287.130">
    <property type="match status" value="1"/>
</dbReference>
<proteinExistence type="predicted"/>
<dbReference type="EC" id="2.7.13.3" evidence="2"/>
<gene>
    <name evidence="8" type="ORF">ACFQ2O_06545</name>
</gene>
<dbReference type="InterPro" id="IPR036890">
    <property type="entry name" value="HATPase_C_sf"/>
</dbReference>
<evidence type="ECO:0000256" key="2">
    <source>
        <dbReference type="ARBA" id="ARBA00012438"/>
    </source>
</evidence>
<keyword evidence="8" id="KW-0547">Nucleotide-binding</keyword>
<dbReference type="CDD" id="cd00075">
    <property type="entry name" value="HATPase"/>
    <property type="match status" value="1"/>
</dbReference>
<dbReference type="PROSITE" id="PS50112">
    <property type="entry name" value="PAS"/>
    <property type="match status" value="1"/>
</dbReference>
<dbReference type="InterPro" id="IPR005467">
    <property type="entry name" value="His_kinase_dom"/>
</dbReference>
<dbReference type="InterPro" id="IPR003594">
    <property type="entry name" value="HATPase_dom"/>
</dbReference>
<name>A0ABW3SLZ0_9BACT</name>
<dbReference type="Proteomes" id="UP001597094">
    <property type="component" value="Unassembled WGS sequence"/>
</dbReference>
<dbReference type="InterPro" id="IPR000014">
    <property type="entry name" value="PAS"/>
</dbReference>
<dbReference type="InterPro" id="IPR013655">
    <property type="entry name" value="PAS_fold_3"/>
</dbReference>
<feature type="domain" description="PAS" evidence="7">
    <location>
        <begin position="12"/>
        <end position="77"/>
    </location>
</feature>
<dbReference type="InterPro" id="IPR036097">
    <property type="entry name" value="HisK_dim/P_sf"/>
</dbReference>
<dbReference type="RefSeq" id="WP_377524287.1">
    <property type="nucleotide sequence ID" value="NZ_JBHTLD010000040.1"/>
</dbReference>
<dbReference type="InterPro" id="IPR035965">
    <property type="entry name" value="PAS-like_dom_sf"/>
</dbReference>
<keyword evidence="8" id="KW-0067">ATP-binding</keyword>